<dbReference type="InterPro" id="IPR013096">
    <property type="entry name" value="Cupin_2"/>
</dbReference>
<keyword evidence="3" id="KW-1185">Reference proteome</keyword>
<evidence type="ECO:0000313" key="2">
    <source>
        <dbReference type="EMBL" id="MDC0712183.1"/>
    </source>
</evidence>
<accession>A0ABT5DGF4</accession>
<comment type="caution">
    <text evidence="2">The sequence shown here is derived from an EMBL/GenBank/DDBJ whole genome shotgun (WGS) entry which is preliminary data.</text>
</comment>
<dbReference type="EMBL" id="JAQNDM010000002">
    <property type="protein sequence ID" value="MDC0712183.1"/>
    <property type="molecule type" value="Genomic_DNA"/>
</dbReference>
<feature type="domain" description="Cupin type-2" evidence="1">
    <location>
        <begin position="34"/>
        <end position="104"/>
    </location>
</feature>
<name>A0ABT5DGF4_9BACT</name>
<evidence type="ECO:0000313" key="3">
    <source>
        <dbReference type="Proteomes" id="UP001221838"/>
    </source>
</evidence>
<gene>
    <name evidence="2" type="ORF">POL68_27195</name>
</gene>
<reference evidence="2 3" key="1">
    <citation type="submission" date="2022-11" db="EMBL/GenBank/DDBJ databases">
        <title>Minimal conservation of predation-associated metabolite biosynthetic gene clusters underscores biosynthetic potential of Myxococcota including descriptions for ten novel species: Archangium lansinium sp. nov., Myxococcus landrumus sp. nov., Nannocystis bai.</title>
        <authorList>
            <person name="Ahearne A."/>
            <person name="Stevens C."/>
            <person name="Dowd S."/>
        </authorList>
    </citation>
    <scope>NUCLEOTIDE SEQUENCE [LARGE SCALE GENOMIC DNA]</scope>
    <source>
        <strain evidence="2 3">NCWAL01</strain>
    </source>
</reference>
<dbReference type="InterPro" id="IPR053146">
    <property type="entry name" value="QDO-like"/>
</dbReference>
<dbReference type="SUPFAM" id="SSF51182">
    <property type="entry name" value="RmlC-like cupins"/>
    <property type="match status" value="1"/>
</dbReference>
<dbReference type="PANTHER" id="PTHR36440">
    <property type="entry name" value="PUTATIVE (AFU_ORTHOLOGUE AFUA_8G07350)-RELATED"/>
    <property type="match status" value="1"/>
</dbReference>
<sequence length="151" mass="16448">MQQQPSEQLIRVGQLELRFFVDGTHTDGHFSMAEMLVPPGARVPPPHAHGDVDETVHVLEGTFTFSVGGTVHELRAGERCFSPRGLVHHFANRHDTPARILTVFSPALIGPQYFRDIGEIINAGGPPDFAKVRSVMERYGLTLAATPGPAS</sequence>
<dbReference type="InterPro" id="IPR014710">
    <property type="entry name" value="RmlC-like_jellyroll"/>
</dbReference>
<dbReference type="PANTHER" id="PTHR36440:SF1">
    <property type="entry name" value="PUTATIVE (AFU_ORTHOLOGUE AFUA_8G07350)-RELATED"/>
    <property type="match status" value="1"/>
</dbReference>
<dbReference type="Gene3D" id="2.60.120.10">
    <property type="entry name" value="Jelly Rolls"/>
    <property type="match status" value="1"/>
</dbReference>
<evidence type="ECO:0000259" key="1">
    <source>
        <dbReference type="Pfam" id="PF07883"/>
    </source>
</evidence>
<dbReference type="RefSeq" id="WP_272142257.1">
    <property type="nucleotide sequence ID" value="NZ_JAQNDM010000002.1"/>
</dbReference>
<dbReference type="InterPro" id="IPR011051">
    <property type="entry name" value="RmlC_Cupin_sf"/>
</dbReference>
<protein>
    <submittedName>
        <fullName evidence="2">Cupin domain-containing protein</fullName>
    </submittedName>
</protein>
<proteinExistence type="predicted"/>
<dbReference type="Proteomes" id="UP001221838">
    <property type="component" value="Unassembled WGS sequence"/>
</dbReference>
<organism evidence="2 3">
    <name type="scientific">Stigmatella ashevillensis</name>
    <dbReference type="NCBI Taxonomy" id="2995309"/>
    <lineage>
        <taxon>Bacteria</taxon>
        <taxon>Pseudomonadati</taxon>
        <taxon>Myxococcota</taxon>
        <taxon>Myxococcia</taxon>
        <taxon>Myxococcales</taxon>
        <taxon>Cystobacterineae</taxon>
        <taxon>Archangiaceae</taxon>
        <taxon>Stigmatella</taxon>
    </lineage>
</organism>
<dbReference type="Pfam" id="PF07883">
    <property type="entry name" value="Cupin_2"/>
    <property type="match status" value="1"/>
</dbReference>